<evidence type="ECO:0000256" key="5">
    <source>
        <dbReference type="ARBA" id="ARBA00023237"/>
    </source>
</evidence>
<comment type="similarity">
    <text evidence="2">Belongs to the SusD family.</text>
</comment>
<dbReference type="InterPro" id="IPR011990">
    <property type="entry name" value="TPR-like_helical_dom_sf"/>
</dbReference>
<evidence type="ECO:0000256" key="4">
    <source>
        <dbReference type="ARBA" id="ARBA00023136"/>
    </source>
</evidence>
<feature type="signal peptide" evidence="6">
    <location>
        <begin position="1"/>
        <end position="22"/>
    </location>
</feature>
<dbReference type="GO" id="GO:0009279">
    <property type="term" value="C:cell outer membrane"/>
    <property type="evidence" value="ECO:0007669"/>
    <property type="project" value="UniProtKB-SubCell"/>
</dbReference>
<dbReference type="SUPFAM" id="SSF48452">
    <property type="entry name" value="TPR-like"/>
    <property type="match status" value="1"/>
</dbReference>
<dbReference type="AlphaFoldDB" id="A0A365XS41"/>
<dbReference type="RefSeq" id="WP_113617918.1">
    <property type="nucleotide sequence ID" value="NZ_QFFJ01000002.1"/>
</dbReference>
<accession>A0A365XS41</accession>
<evidence type="ECO:0000256" key="6">
    <source>
        <dbReference type="SAM" id="SignalP"/>
    </source>
</evidence>
<dbReference type="EMBL" id="QFFJ01000002">
    <property type="protein sequence ID" value="RBL89172.1"/>
    <property type="molecule type" value="Genomic_DNA"/>
</dbReference>
<proteinExistence type="inferred from homology"/>
<keyword evidence="5" id="KW-0998">Cell outer membrane</keyword>
<dbReference type="PROSITE" id="PS51257">
    <property type="entry name" value="PROKAR_LIPOPROTEIN"/>
    <property type="match status" value="1"/>
</dbReference>
<evidence type="ECO:0000256" key="1">
    <source>
        <dbReference type="ARBA" id="ARBA00004442"/>
    </source>
</evidence>
<sequence>MKKIYYCFFLLTAMLASCNKYLDVKPEDKFTEDQLYSTEAGFNTALNGIYLGLAANNLYGSELTLSTVEVLAQRFNVSGEHNYVNFANYKYEEANVKSRFDGIWTAAYKQILNINKVMAALDKHKGVVSEQKASLIKGECIGLRAMIHFDMLRLFGPVYATGKNLSSIPYNKTTTVLPQPLLPAANIIDTVLNDLAAAQQYLSADPVISKGVEEFVADGNDWYRKRNVRFNYYAVKALKARVLLYSGNKPSALAAAEEVIREAGKWFPWVMPADINSELVNPNRICSPEIFFALYNPDLYTNQKNIYASALKPQNILAPAGDKLTAVFEGLEGDYRYKSSWIMPSSGGKTYRTFFKYEDVLDTKKSFRFLQPLIRISEMYYIAAECTADKNMALQYLNTVRNARGLQNLSTNADVVTETTKEYRKEFFGEGQLFFYYKRIMTPKLVNGAATANDIVPNYVVPLPLSETNQRSN</sequence>
<evidence type="ECO:0000259" key="8">
    <source>
        <dbReference type="Pfam" id="PF14322"/>
    </source>
</evidence>
<reference evidence="9 10" key="1">
    <citation type="submission" date="2018-05" db="EMBL/GenBank/DDBJ databases">
        <title>Chitinophaga sp. K3CV102501T nov., isolated from isolated from a monsoon evergreen broad-leaved forest soil.</title>
        <authorList>
            <person name="Lv Y."/>
        </authorList>
    </citation>
    <scope>NUCLEOTIDE SEQUENCE [LARGE SCALE GENOMIC DNA]</scope>
    <source>
        <strain evidence="9 10">GDMCC 1.1325</strain>
    </source>
</reference>
<name>A0A365XS41_9BACT</name>
<feature type="chain" id="PRO_5016604126" description="RagB/SusD family nutrient uptake outer membrane protein" evidence="6">
    <location>
        <begin position="23"/>
        <end position="473"/>
    </location>
</feature>
<dbReference type="InterPro" id="IPR033985">
    <property type="entry name" value="SusD-like_N"/>
</dbReference>
<dbReference type="InterPro" id="IPR012944">
    <property type="entry name" value="SusD_RagB_dom"/>
</dbReference>
<protein>
    <recommendedName>
        <fullName evidence="11">RagB/SusD family nutrient uptake outer membrane protein</fullName>
    </recommendedName>
</protein>
<comment type="subcellular location">
    <subcellularLocation>
        <location evidence="1">Cell outer membrane</location>
    </subcellularLocation>
</comment>
<keyword evidence="10" id="KW-1185">Reference proteome</keyword>
<feature type="domain" description="SusD-like N-terminal" evidence="8">
    <location>
        <begin position="20"/>
        <end position="205"/>
    </location>
</feature>
<dbReference type="Gene3D" id="1.25.40.390">
    <property type="match status" value="1"/>
</dbReference>
<dbReference type="OrthoDB" id="1097962at2"/>
<dbReference type="Proteomes" id="UP000253410">
    <property type="component" value="Unassembled WGS sequence"/>
</dbReference>
<evidence type="ECO:0008006" key="11">
    <source>
        <dbReference type="Google" id="ProtNLM"/>
    </source>
</evidence>
<evidence type="ECO:0000259" key="7">
    <source>
        <dbReference type="Pfam" id="PF07980"/>
    </source>
</evidence>
<gene>
    <name evidence="9" type="ORF">DF182_21850</name>
</gene>
<evidence type="ECO:0000313" key="10">
    <source>
        <dbReference type="Proteomes" id="UP000253410"/>
    </source>
</evidence>
<comment type="caution">
    <text evidence="9">The sequence shown here is derived from an EMBL/GenBank/DDBJ whole genome shotgun (WGS) entry which is preliminary data.</text>
</comment>
<keyword evidence="4" id="KW-0472">Membrane</keyword>
<feature type="domain" description="RagB/SusD" evidence="7">
    <location>
        <begin position="372"/>
        <end position="445"/>
    </location>
</feature>
<organism evidence="9 10">
    <name type="scientific">Chitinophaga flava</name>
    <dbReference type="NCBI Taxonomy" id="2259036"/>
    <lineage>
        <taxon>Bacteria</taxon>
        <taxon>Pseudomonadati</taxon>
        <taxon>Bacteroidota</taxon>
        <taxon>Chitinophagia</taxon>
        <taxon>Chitinophagales</taxon>
        <taxon>Chitinophagaceae</taxon>
        <taxon>Chitinophaga</taxon>
    </lineage>
</organism>
<keyword evidence="3 6" id="KW-0732">Signal</keyword>
<evidence type="ECO:0000256" key="2">
    <source>
        <dbReference type="ARBA" id="ARBA00006275"/>
    </source>
</evidence>
<evidence type="ECO:0000313" key="9">
    <source>
        <dbReference type="EMBL" id="RBL89172.1"/>
    </source>
</evidence>
<dbReference type="Pfam" id="PF07980">
    <property type="entry name" value="SusD_RagB"/>
    <property type="match status" value="1"/>
</dbReference>
<evidence type="ECO:0000256" key="3">
    <source>
        <dbReference type="ARBA" id="ARBA00022729"/>
    </source>
</evidence>
<dbReference type="Pfam" id="PF14322">
    <property type="entry name" value="SusD-like_3"/>
    <property type="match status" value="1"/>
</dbReference>